<proteinExistence type="predicted"/>
<dbReference type="PROSITE" id="PS50932">
    <property type="entry name" value="HTH_LACI_2"/>
    <property type="match status" value="1"/>
</dbReference>
<dbReference type="RefSeq" id="WP_344109315.1">
    <property type="nucleotide sequence ID" value="NZ_BAAANE010000003.1"/>
</dbReference>
<evidence type="ECO:0000259" key="4">
    <source>
        <dbReference type="PROSITE" id="PS50932"/>
    </source>
</evidence>
<dbReference type="Proteomes" id="UP001501319">
    <property type="component" value="Unassembled WGS sequence"/>
</dbReference>
<evidence type="ECO:0000313" key="5">
    <source>
        <dbReference type="EMBL" id="GAA1624718.1"/>
    </source>
</evidence>
<dbReference type="Gene3D" id="3.40.50.2300">
    <property type="match status" value="2"/>
</dbReference>
<accession>A0ABP4QWZ6</accession>
<name>A0ABP4QWZ6_9ACTN</name>
<dbReference type="PANTHER" id="PTHR30146">
    <property type="entry name" value="LACI-RELATED TRANSCRIPTIONAL REPRESSOR"/>
    <property type="match status" value="1"/>
</dbReference>
<dbReference type="SMART" id="SM00354">
    <property type="entry name" value="HTH_LACI"/>
    <property type="match status" value="1"/>
</dbReference>
<organism evidence="5 6">
    <name type="scientific">Kribbella alba</name>
    <dbReference type="NCBI Taxonomy" id="190197"/>
    <lineage>
        <taxon>Bacteria</taxon>
        <taxon>Bacillati</taxon>
        <taxon>Actinomycetota</taxon>
        <taxon>Actinomycetes</taxon>
        <taxon>Propionibacteriales</taxon>
        <taxon>Kribbellaceae</taxon>
        <taxon>Kribbella</taxon>
    </lineage>
</organism>
<evidence type="ECO:0000313" key="6">
    <source>
        <dbReference type="Proteomes" id="UP001501319"/>
    </source>
</evidence>
<sequence>MAVTRADVARRAGVSPALVSYVLNSGPRPVSAAARQRVLQAVEELGYRPNRIARALRENRTHSIAMLIPDHVNPHFAELAQAVENEAFLRDYMLLIGTANNDIARERSYLRSFVDRQVDGLLLISAASSPDVELITEARIPVVLLDRAPHNSGFSTVTIDNQRAALEAVEHLLTHGRRAPACIAGPRELDAVEARVVGWRQALEGSGITDLPPLVHTTFSREAGYAAMKKLLQSPDTFDSVFIASDAQAIGAMRACDELGRAIPDDVALVAFDGTRAGAFTRPPLSSVEQGVPDIARVAVQELLERIRNNGSPARHQVLQPHLRIGGTCGC</sequence>
<keyword evidence="6" id="KW-1185">Reference proteome</keyword>
<dbReference type="CDD" id="cd06267">
    <property type="entry name" value="PBP1_LacI_sugar_binding-like"/>
    <property type="match status" value="1"/>
</dbReference>
<dbReference type="InterPro" id="IPR046335">
    <property type="entry name" value="LacI/GalR-like_sensor"/>
</dbReference>
<dbReference type="EMBL" id="BAAANE010000003">
    <property type="protein sequence ID" value="GAA1624718.1"/>
    <property type="molecule type" value="Genomic_DNA"/>
</dbReference>
<evidence type="ECO:0000256" key="2">
    <source>
        <dbReference type="ARBA" id="ARBA00023125"/>
    </source>
</evidence>
<evidence type="ECO:0000256" key="1">
    <source>
        <dbReference type="ARBA" id="ARBA00023015"/>
    </source>
</evidence>
<dbReference type="GO" id="GO:0003677">
    <property type="term" value="F:DNA binding"/>
    <property type="evidence" value="ECO:0007669"/>
    <property type="project" value="UniProtKB-KW"/>
</dbReference>
<dbReference type="CDD" id="cd01392">
    <property type="entry name" value="HTH_LacI"/>
    <property type="match status" value="1"/>
</dbReference>
<dbReference type="InterPro" id="IPR000843">
    <property type="entry name" value="HTH_LacI"/>
</dbReference>
<protein>
    <submittedName>
        <fullName evidence="5">LacI family DNA-binding transcriptional regulator</fullName>
    </submittedName>
</protein>
<dbReference type="Pfam" id="PF00356">
    <property type="entry name" value="LacI"/>
    <property type="match status" value="1"/>
</dbReference>
<comment type="caution">
    <text evidence="5">The sequence shown here is derived from an EMBL/GenBank/DDBJ whole genome shotgun (WGS) entry which is preliminary data.</text>
</comment>
<dbReference type="InterPro" id="IPR010982">
    <property type="entry name" value="Lambda_DNA-bd_dom_sf"/>
</dbReference>
<keyword evidence="2 5" id="KW-0238">DNA-binding</keyword>
<dbReference type="Pfam" id="PF13377">
    <property type="entry name" value="Peripla_BP_3"/>
    <property type="match status" value="1"/>
</dbReference>
<dbReference type="SUPFAM" id="SSF53822">
    <property type="entry name" value="Periplasmic binding protein-like I"/>
    <property type="match status" value="1"/>
</dbReference>
<keyword evidence="3" id="KW-0804">Transcription</keyword>
<evidence type="ECO:0000256" key="3">
    <source>
        <dbReference type="ARBA" id="ARBA00023163"/>
    </source>
</evidence>
<keyword evidence="1" id="KW-0805">Transcription regulation</keyword>
<gene>
    <name evidence="5" type="ORF">GCM10009744_10350</name>
</gene>
<dbReference type="SUPFAM" id="SSF47413">
    <property type="entry name" value="lambda repressor-like DNA-binding domains"/>
    <property type="match status" value="1"/>
</dbReference>
<dbReference type="InterPro" id="IPR028082">
    <property type="entry name" value="Peripla_BP_I"/>
</dbReference>
<reference evidence="6" key="1">
    <citation type="journal article" date="2019" name="Int. J. Syst. Evol. Microbiol.">
        <title>The Global Catalogue of Microorganisms (GCM) 10K type strain sequencing project: providing services to taxonomists for standard genome sequencing and annotation.</title>
        <authorList>
            <consortium name="The Broad Institute Genomics Platform"/>
            <consortium name="The Broad Institute Genome Sequencing Center for Infectious Disease"/>
            <person name="Wu L."/>
            <person name="Ma J."/>
        </authorList>
    </citation>
    <scope>NUCLEOTIDE SEQUENCE [LARGE SCALE GENOMIC DNA]</scope>
    <source>
        <strain evidence="6">JCM 14306</strain>
    </source>
</reference>
<dbReference type="Gene3D" id="1.10.260.40">
    <property type="entry name" value="lambda repressor-like DNA-binding domains"/>
    <property type="match status" value="1"/>
</dbReference>
<feature type="domain" description="HTH lacI-type" evidence="4">
    <location>
        <begin position="3"/>
        <end position="58"/>
    </location>
</feature>
<dbReference type="PANTHER" id="PTHR30146:SF109">
    <property type="entry name" value="HTH-TYPE TRANSCRIPTIONAL REGULATOR GALS"/>
    <property type="match status" value="1"/>
</dbReference>